<dbReference type="Gene3D" id="1.10.101.10">
    <property type="entry name" value="PGBD-like superfamily/PGBD"/>
    <property type="match status" value="1"/>
</dbReference>
<evidence type="ECO:0000259" key="3">
    <source>
        <dbReference type="Pfam" id="PF11860"/>
    </source>
</evidence>
<dbReference type="Proteomes" id="UP000298596">
    <property type="component" value="Chromosome"/>
</dbReference>
<protein>
    <submittedName>
        <fullName evidence="4">DUF3380 domain-containing protein</fullName>
    </submittedName>
</protein>
<feature type="domain" description="Peptidoglycan binding-like" evidence="2">
    <location>
        <begin position="289"/>
        <end position="344"/>
    </location>
</feature>
<dbReference type="InterPro" id="IPR024408">
    <property type="entry name" value="Muramidase"/>
</dbReference>
<evidence type="ECO:0000256" key="1">
    <source>
        <dbReference type="SAM" id="MobiDB-lite"/>
    </source>
</evidence>
<dbReference type="InterPro" id="IPR036365">
    <property type="entry name" value="PGBD-like_sf"/>
</dbReference>
<evidence type="ECO:0000313" key="5">
    <source>
        <dbReference type="Proteomes" id="UP000298596"/>
    </source>
</evidence>
<evidence type="ECO:0000313" key="4">
    <source>
        <dbReference type="EMBL" id="QCO03021.1"/>
    </source>
</evidence>
<feature type="compositionally biased region" description="Polar residues" evidence="1">
    <location>
        <begin position="50"/>
        <end position="59"/>
    </location>
</feature>
<sequence length="347" mass="36163">MTPSCCWRTSSSTRAGACAPGHVLRLLPARAAGAAACRLNQPVQPVSAGSARTHQSSENPCDLKTEHPMTTPPGAAEAVRLPTVVGAARPLGPNDIATAAAALGVEEAAYRAVLIVETGGRSAFRPDGRMPVLYEAHIAYRLNGGVTVPGLAELRWDRGLYSSTAAGEYDRLDRACQHRAIGPAVALMAASWGMPQILGSNHAMCGFGDVESFVRAMADSAVAQLAALNSFVTARGLLPALRGKRWSEFARGYNGTAFAANAYDQKLAAAYQRVRGAAGDGVLGIGDVGPDVAALQRALQRCGFPAIVEDGDFGRRTANAVEQVQAVHRLPVTGRVDTLTAIALGLV</sequence>
<accession>A0A4D8PZX2</accession>
<evidence type="ECO:0000259" key="2">
    <source>
        <dbReference type="Pfam" id="PF01471"/>
    </source>
</evidence>
<dbReference type="EMBL" id="CP032330">
    <property type="protein sequence ID" value="QCO03021.1"/>
    <property type="molecule type" value="Genomic_DNA"/>
</dbReference>
<gene>
    <name evidence="4" type="ORF">D3867_13970</name>
</gene>
<dbReference type="Pfam" id="PF11860">
    <property type="entry name" value="Muramidase"/>
    <property type="match status" value="1"/>
</dbReference>
<name>A0A4D8PZX2_AZOBR</name>
<dbReference type="InterPro" id="IPR036366">
    <property type="entry name" value="PGBDSf"/>
</dbReference>
<feature type="region of interest" description="Disordered" evidence="1">
    <location>
        <begin position="45"/>
        <end position="65"/>
    </location>
</feature>
<dbReference type="AlphaFoldDB" id="A0A4D8PZX2"/>
<organism evidence="4 5">
    <name type="scientific">Azospirillum brasilense</name>
    <dbReference type="NCBI Taxonomy" id="192"/>
    <lineage>
        <taxon>Bacteria</taxon>
        <taxon>Pseudomonadati</taxon>
        <taxon>Pseudomonadota</taxon>
        <taxon>Alphaproteobacteria</taxon>
        <taxon>Rhodospirillales</taxon>
        <taxon>Azospirillaceae</taxon>
        <taxon>Azospirillum</taxon>
    </lineage>
</organism>
<dbReference type="Pfam" id="PF01471">
    <property type="entry name" value="PG_binding_1"/>
    <property type="match status" value="1"/>
</dbReference>
<dbReference type="InterPro" id="IPR002477">
    <property type="entry name" value="Peptidoglycan-bd-like"/>
</dbReference>
<proteinExistence type="predicted"/>
<reference evidence="4 5" key="1">
    <citation type="submission" date="2018-09" db="EMBL/GenBank/DDBJ databases">
        <title>Whole genome based analysis of evolution and adaptive divergence in Indian and Brazilian strains of Azospirillum brasilense.</title>
        <authorList>
            <person name="Singh C."/>
            <person name="Tripathi A.K."/>
        </authorList>
    </citation>
    <scope>NUCLEOTIDE SEQUENCE [LARGE SCALE GENOMIC DNA]</scope>
    <source>
        <strain evidence="4 5">MTCC4036</strain>
    </source>
</reference>
<dbReference type="SUPFAM" id="SSF47090">
    <property type="entry name" value="PGBD-like"/>
    <property type="match status" value="1"/>
</dbReference>
<feature type="domain" description="N-acetylmuramidase" evidence="3">
    <location>
        <begin position="108"/>
        <end position="274"/>
    </location>
</feature>